<evidence type="ECO:0000256" key="9">
    <source>
        <dbReference type="ARBA" id="ARBA00023224"/>
    </source>
</evidence>
<dbReference type="PANTHER" id="PTHR21137">
    <property type="entry name" value="ODORANT RECEPTOR"/>
    <property type="match status" value="1"/>
</dbReference>
<reference evidence="11" key="2">
    <citation type="journal article" date="2016" name="G3 (Bethesda)">
        <title>Genome Evolution in Three Species of Cactophilic Drosophila.</title>
        <authorList>
            <person name="Sanchez-Flores A."/>
            <person name="Penazola F."/>
            <person name="Carpinteyro-Ponce J."/>
            <person name="Nazario-Yepiz N."/>
            <person name="Abreu-Goodger C."/>
            <person name="Machado C.A."/>
            <person name="Markow T.A."/>
        </authorList>
    </citation>
    <scope>NUCLEOTIDE SEQUENCE [LARGE SCALE GENOMIC DNA]</scope>
</reference>
<dbReference type="GeneID" id="108611598"/>
<keyword evidence="4 10" id="KW-0812">Transmembrane</keyword>
<reference evidence="12" key="3">
    <citation type="submission" date="2025-08" db="UniProtKB">
        <authorList>
            <consortium name="RefSeq"/>
        </authorList>
    </citation>
    <scope>IDENTIFICATION</scope>
    <source>
        <tissue evidence="12">Whole organism</tissue>
    </source>
</reference>
<evidence type="ECO:0000313" key="12">
    <source>
        <dbReference type="RefSeq" id="XP_017859856.1"/>
    </source>
</evidence>
<evidence type="ECO:0000256" key="10">
    <source>
        <dbReference type="RuleBase" id="RU351113"/>
    </source>
</evidence>
<protein>
    <recommendedName>
        <fullName evidence="10">Odorant receptor</fullName>
    </recommendedName>
</protein>
<gene>
    <name evidence="12" type="primary">LOC108611598</name>
</gene>
<feature type="transmembrane region" description="Helical" evidence="10">
    <location>
        <begin position="140"/>
        <end position="160"/>
    </location>
</feature>
<evidence type="ECO:0000256" key="2">
    <source>
        <dbReference type="ARBA" id="ARBA00022475"/>
    </source>
</evidence>
<dbReference type="PANTHER" id="PTHR21137:SF35">
    <property type="entry name" value="ODORANT RECEPTOR 19A-RELATED"/>
    <property type="match status" value="1"/>
</dbReference>
<keyword evidence="11" id="KW-1185">Reference proteome</keyword>
<dbReference type="RefSeq" id="XP_017859856.1">
    <property type="nucleotide sequence ID" value="XM_018004367.1"/>
</dbReference>
<evidence type="ECO:0000256" key="4">
    <source>
        <dbReference type="ARBA" id="ARBA00022692"/>
    </source>
</evidence>
<comment type="subcellular location">
    <subcellularLocation>
        <location evidence="1 10">Cell membrane</location>
        <topology evidence="1 10">Multi-pass membrane protein</topology>
    </subcellularLocation>
</comment>
<accession>A0ABM1NY20</accession>
<evidence type="ECO:0000256" key="8">
    <source>
        <dbReference type="ARBA" id="ARBA00023170"/>
    </source>
</evidence>
<dbReference type="Proteomes" id="UP000694904">
    <property type="component" value="Chromosome 2"/>
</dbReference>
<keyword evidence="5 10" id="KW-0552">Olfaction</keyword>
<feature type="transmembrane region" description="Helical" evidence="10">
    <location>
        <begin position="277"/>
        <end position="298"/>
    </location>
</feature>
<proteinExistence type="inferred from homology"/>
<comment type="caution">
    <text evidence="10">Lacks conserved residue(s) required for the propagation of feature annotation.</text>
</comment>
<keyword evidence="2" id="KW-1003">Cell membrane</keyword>
<keyword evidence="3 10" id="KW-0716">Sensory transduction</keyword>
<keyword evidence="6 10" id="KW-1133">Transmembrane helix</keyword>
<name>A0ABM1NY20_DROAR</name>
<evidence type="ECO:0000256" key="5">
    <source>
        <dbReference type="ARBA" id="ARBA00022725"/>
    </source>
</evidence>
<keyword evidence="7 10" id="KW-0472">Membrane</keyword>
<comment type="similarity">
    <text evidence="10">Belongs to the insect chemoreceptor superfamily. Heteromeric odorant receptor channel (TC 1.A.69) family.</text>
</comment>
<evidence type="ECO:0000256" key="3">
    <source>
        <dbReference type="ARBA" id="ARBA00022606"/>
    </source>
</evidence>
<feature type="transmembrane region" description="Helical" evidence="10">
    <location>
        <begin position="198"/>
        <end position="222"/>
    </location>
</feature>
<feature type="transmembrane region" description="Helical" evidence="10">
    <location>
        <begin position="78"/>
        <end position="96"/>
    </location>
</feature>
<sequence>MDNINQPIKIEAFFEFQKFQQFFHLLHFKFYRNDEGRIVNRSELVFFTGFSLDIWFFGVNLFDIFWSMYRGVASSQNLPVLSISVYYAIRGILLYTKRHEIIDFINVMDREFPRDLPTQRHLQVPEIYEQHKKRKGYVGLFAYVALGGFSIAPIIFYILAYEDRNAPILLDQQLLGGWLPYNIRQIHLLYPFVWIYDVYAMLVGVTYFTSFDTLFIAFQTLLRMHLNGLRRQIEQLNAVDSEHPVDEKRFYAYISSLIRRHQEINVLCDKFNDLFKLAIFLSDLVGATSICFHLYLMSEASDKLMIAKFLGPTMALVAFTFECCLRGSQLEEASAGLNEALYNHGWYHGSKKYRKVMLIWIKYSQCTRKLTAYGLVEVNMMHFTDIMQLAYRLFTFLKSRQ</sequence>
<feature type="transmembrane region" description="Helical" evidence="10">
    <location>
        <begin position="44"/>
        <end position="66"/>
    </location>
</feature>
<evidence type="ECO:0000256" key="6">
    <source>
        <dbReference type="ARBA" id="ARBA00022989"/>
    </source>
</evidence>
<organism evidence="11 12">
    <name type="scientific">Drosophila arizonae</name>
    <name type="common">Fruit fly</name>
    <dbReference type="NCBI Taxonomy" id="7263"/>
    <lineage>
        <taxon>Eukaryota</taxon>
        <taxon>Metazoa</taxon>
        <taxon>Ecdysozoa</taxon>
        <taxon>Arthropoda</taxon>
        <taxon>Hexapoda</taxon>
        <taxon>Insecta</taxon>
        <taxon>Pterygota</taxon>
        <taxon>Neoptera</taxon>
        <taxon>Endopterygota</taxon>
        <taxon>Diptera</taxon>
        <taxon>Brachycera</taxon>
        <taxon>Muscomorpha</taxon>
        <taxon>Ephydroidea</taxon>
        <taxon>Drosophilidae</taxon>
        <taxon>Drosophila</taxon>
    </lineage>
</organism>
<keyword evidence="8 10" id="KW-0675">Receptor</keyword>
<dbReference type="Pfam" id="PF02949">
    <property type="entry name" value="7tm_6"/>
    <property type="match status" value="1"/>
</dbReference>
<evidence type="ECO:0000313" key="11">
    <source>
        <dbReference type="Proteomes" id="UP000694904"/>
    </source>
</evidence>
<evidence type="ECO:0000256" key="1">
    <source>
        <dbReference type="ARBA" id="ARBA00004651"/>
    </source>
</evidence>
<reference evidence="11" key="1">
    <citation type="journal article" date="1997" name="Nucleic Acids Res.">
        <title>tRNAscan-SE: a program for improved detection of transfer RNA genes in genomic sequence.</title>
        <authorList>
            <person name="Lowe T.M."/>
            <person name="Eddy S.R."/>
        </authorList>
    </citation>
    <scope>NUCLEOTIDE SEQUENCE [LARGE SCALE GENOMIC DNA]</scope>
</reference>
<keyword evidence="9 10" id="KW-0807">Transducer</keyword>
<evidence type="ECO:0000256" key="7">
    <source>
        <dbReference type="ARBA" id="ARBA00023136"/>
    </source>
</evidence>
<dbReference type="InterPro" id="IPR004117">
    <property type="entry name" value="7tm6_olfct_rcpt"/>
</dbReference>